<dbReference type="InterPro" id="IPR036249">
    <property type="entry name" value="Thioredoxin-like_sf"/>
</dbReference>
<dbReference type="PANTHER" id="PTHR23322:SF6">
    <property type="entry name" value="UBX DOMAIN-CONTAINING PROTEIN 7"/>
    <property type="match status" value="1"/>
</dbReference>
<dbReference type="SUPFAM" id="SSF46934">
    <property type="entry name" value="UBA-like"/>
    <property type="match status" value="1"/>
</dbReference>
<keyword evidence="1" id="KW-0597">Phosphoprotein</keyword>
<evidence type="ECO:0000256" key="1">
    <source>
        <dbReference type="ARBA" id="ARBA00022553"/>
    </source>
</evidence>
<dbReference type="STRING" id="136037.A0A067QH62"/>
<dbReference type="InterPro" id="IPR029071">
    <property type="entry name" value="Ubiquitin-like_domsf"/>
</dbReference>
<dbReference type="PROSITE" id="PS50033">
    <property type="entry name" value="UBX"/>
    <property type="match status" value="1"/>
</dbReference>
<evidence type="ECO:0000256" key="2">
    <source>
        <dbReference type="SAM" id="MobiDB-lite"/>
    </source>
</evidence>
<evidence type="ECO:0000313" key="4">
    <source>
        <dbReference type="EMBL" id="KDR07635.1"/>
    </source>
</evidence>
<gene>
    <name evidence="4" type="ORF">L798_02465</name>
</gene>
<dbReference type="InterPro" id="IPR006577">
    <property type="entry name" value="UAS"/>
</dbReference>
<dbReference type="CDD" id="cd01773">
    <property type="entry name" value="UBX_UBXN7"/>
    <property type="match status" value="1"/>
</dbReference>
<dbReference type="Gene3D" id="1.10.8.10">
    <property type="entry name" value="DNA helicase RuvA subunit, C-terminal domain"/>
    <property type="match status" value="1"/>
</dbReference>
<dbReference type="SUPFAM" id="SSF52833">
    <property type="entry name" value="Thioredoxin-like"/>
    <property type="match status" value="1"/>
</dbReference>
<dbReference type="Proteomes" id="UP000027135">
    <property type="component" value="Unassembled WGS sequence"/>
</dbReference>
<dbReference type="Pfam" id="PF00789">
    <property type="entry name" value="UBX"/>
    <property type="match status" value="1"/>
</dbReference>
<dbReference type="Gene3D" id="3.10.20.90">
    <property type="entry name" value="Phosphatidylinositol 3-kinase Catalytic Subunit, Chain A, domain 1"/>
    <property type="match status" value="1"/>
</dbReference>
<dbReference type="GO" id="GO:0043161">
    <property type="term" value="P:proteasome-mediated ubiquitin-dependent protein catabolic process"/>
    <property type="evidence" value="ECO:0007669"/>
    <property type="project" value="TreeGrafter"/>
</dbReference>
<name>A0A067QH62_ZOONE</name>
<dbReference type="FunFam" id="3.40.30.10:FF:000079">
    <property type="entry name" value="UBX domain-containing protein 7"/>
    <property type="match status" value="1"/>
</dbReference>
<feature type="domain" description="UBX" evidence="3">
    <location>
        <begin position="440"/>
        <end position="508"/>
    </location>
</feature>
<dbReference type="eggNOG" id="KOG0260">
    <property type="taxonomic scope" value="Eukaryota"/>
</dbReference>
<dbReference type="PANTHER" id="PTHR23322">
    <property type="entry name" value="FAS-ASSOCIATED PROTEIN"/>
    <property type="match status" value="1"/>
</dbReference>
<sequence>MATSTKSSKPSKTAIEQFCTVTGASKEAAEQMLEVYNGNVEMAVNMFLEDQDGASSSSHVRDPIPPQQEVLVDTAGFQGNSSRTKRAVHSVFDSFRDFQVETRRQEEMMTGSNVSPMKRSLEDLFRPPLDLMFHGTFQNARDAGVAHQKWLMVNVQNVLEFSCQILNRDIWSNKAVKTVIKEHFIFWQVYLDSAEGQRYAAFYSVSDWPYVAIIDPRTGESLRVWNKIDGSSFCDTLLEFLCRQQSMRNPQKRAKLSVSPLAAEDAPNGLVHTSSRHVNVPEISPPSGTTTAETETDSTPPSHAIPLALVNKPSVSGLASSPSTSATLPLKHTANSQNICKTETFTSVPATHTPAEYDVPASDSKSMLDANEDDQIAAAIKASLVEKIVNGTDSASSDKSNKSIKNQVDCSSLDEDKTTADESWKSYLGTGDEVKMSFLLRYPDGTREQLVIPESAQIRALTLYVASKGFCKKDYEMVINFPRRVLSDMDGTIAVKDLGLHRQETVFVQFR</sequence>
<dbReference type="AlphaFoldDB" id="A0A067QH62"/>
<feature type="compositionally biased region" description="Polar residues" evidence="2">
    <location>
        <begin position="392"/>
        <end position="410"/>
    </location>
</feature>
<dbReference type="InterPro" id="IPR001012">
    <property type="entry name" value="UBX_dom"/>
</dbReference>
<dbReference type="Pfam" id="PF14555">
    <property type="entry name" value="UBA_4"/>
    <property type="match status" value="1"/>
</dbReference>
<reference evidence="4 5" key="1">
    <citation type="journal article" date="2014" name="Nat. Commun.">
        <title>Molecular traces of alternative social organization in a termite genome.</title>
        <authorList>
            <person name="Terrapon N."/>
            <person name="Li C."/>
            <person name="Robertson H.M."/>
            <person name="Ji L."/>
            <person name="Meng X."/>
            <person name="Booth W."/>
            <person name="Chen Z."/>
            <person name="Childers C.P."/>
            <person name="Glastad K.M."/>
            <person name="Gokhale K."/>
            <person name="Gowin J."/>
            <person name="Gronenberg W."/>
            <person name="Hermansen R.A."/>
            <person name="Hu H."/>
            <person name="Hunt B.G."/>
            <person name="Huylmans A.K."/>
            <person name="Khalil S.M."/>
            <person name="Mitchell R.D."/>
            <person name="Munoz-Torres M.C."/>
            <person name="Mustard J.A."/>
            <person name="Pan H."/>
            <person name="Reese J.T."/>
            <person name="Scharf M.E."/>
            <person name="Sun F."/>
            <person name="Vogel H."/>
            <person name="Xiao J."/>
            <person name="Yang W."/>
            <person name="Yang Z."/>
            <person name="Yang Z."/>
            <person name="Zhou J."/>
            <person name="Zhu J."/>
            <person name="Brent C.S."/>
            <person name="Elsik C.G."/>
            <person name="Goodisman M.A."/>
            <person name="Liberles D.A."/>
            <person name="Roe R.M."/>
            <person name="Vargo E.L."/>
            <person name="Vilcinskas A."/>
            <person name="Wang J."/>
            <person name="Bornberg-Bauer E."/>
            <person name="Korb J."/>
            <person name="Zhang G."/>
            <person name="Liebig J."/>
        </authorList>
    </citation>
    <scope>NUCLEOTIDE SEQUENCE [LARGE SCALE GENOMIC DNA]</scope>
    <source>
        <tissue evidence="4">Whole organism</tissue>
    </source>
</reference>
<feature type="region of interest" description="Disordered" evidence="2">
    <location>
        <begin position="278"/>
        <end position="303"/>
    </location>
</feature>
<dbReference type="SMART" id="SM00594">
    <property type="entry name" value="UAS"/>
    <property type="match status" value="1"/>
</dbReference>
<dbReference type="GO" id="GO:0005634">
    <property type="term" value="C:nucleus"/>
    <property type="evidence" value="ECO:0007669"/>
    <property type="project" value="TreeGrafter"/>
</dbReference>
<dbReference type="InterPro" id="IPR050730">
    <property type="entry name" value="UBX_domain-protein"/>
</dbReference>
<feature type="region of interest" description="Disordered" evidence="2">
    <location>
        <begin position="392"/>
        <end position="412"/>
    </location>
</feature>
<feature type="compositionally biased region" description="Low complexity" evidence="2">
    <location>
        <begin position="285"/>
        <end position="302"/>
    </location>
</feature>
<accession>A0A067QH62</accession>
<dbReference type="OMA" id="PPCDILF"/>
<dbReference type="InterPro" id="IPR009060">
    <property type="entry name" value="UBA-like_sf"/>
</dbReference>
<dbReference type="eggNOG" id="KOG1364">
    <property type="taxonomic scope" value="Eukaryota"/>
</dbReference>
<protein>
    <submittedName>
        <fullName evidence="4">UBX domain-containing protein 7</fullName>
    </submittedName>
</protein>
<dbReference type="InParanoid" id="A0A067QH62"/>
<keyword evidence="5" id="KW-1185">Reference proteome</keyword>
<organism evidence="4 5">
    <name type="scientific">Zootermopsis nevadensis</name>
    <name type="common">Dampwood termite</name>
    <dbReference type="NCBI Taxonomy" id="136037"/>
    <lineage>
        <taxon>Eukaryota</taxon>
        <taxon>Metazoa</taxon>
        <taxon>Ecdysozoa</taxon>
        <taxon>Arthropoda</taxon>
        <taxon>Hexapoda</taxon>
        <taxon>Insecta</taxon>
        <taxon>Pterygota</taxon>
        <taxon>Neoptera</taxon>
        <taxon>Polyneoptera</taxon>
        <taxon>Dictyoptera</taxon>
        <taxon>Blattodea</taxon>
        <taxon>Blattoidea</taxon>
        <taxon>Termitoidae</taxon>
        <taxon>Termopsidae</taxon>
        <taxon>Zootermopsis</taxon>
    </lineage>
</organism>
<proteinExistence type="predicted"/>
<dbReference type="FunCoup" id="A0A067QH62">
    <property type="interactions" value="1439"/>
</dbReference>
<dbReference type="CDD" id="cd14345">
    <property type="entry name" value="UBA_UBXD7"/>
    <property type="match status" value="1"/>
</dbReference>
<evidence type="ECO:0000259" key="3">
    <source>
        <dbReference type="PROSITE" id="PS50033"/>
    </source>
</evidence>
<dbReference type="CDD" id="cd02958">
    <property type="entry name" value="UAS"/>
    <property type="match status" value="1"/>
</dbReference>
<dbReference type="OrthoDB" id="270602at2759"/>
<dbReference type="Pfam" id="PF13899">
    <property type="entry name" value="Thioredoxin_7"/>
    <property type="match status" value="1"/>
</dbReference>
<evidence type="ECO:0000313" key="5">
    <source>
        <dbReference type="Proteomes" id="UP000027135"/>
    </source>
</evidence>
<dbReference type="SUPFAM" id="SSF54236">
    <property type="entry name" value="Ubiquitin-like"/>
    <property type="match status" value="1"/>
</dbReference>
<dbReference type="GO" id="GO:0043130">
    <property type="term" value="F:ubiquitin binding"/>
    <property type="evidence" value="ECO:0007669"/>
    <property type="project" value="TreeGrafter"/>
</dbReference>
<dbReference type="Gene3D" id="3.40.30.10">
    <property type="entry name" value="Glutaredoxin"/>
    <property type="match status" value="1"/>
</dbReference>
<dbReference type="EMBL" id="KK853436">
    <property type="protein sequence ID" value="KDR07635.1"/>
    <property type="molecule type" value="Genomic_DNA"/>
</dbReference>